<feature type="compositionally biased region" description="Polar residues" evidence="1">
    <location>
        <begin position="253"/>
        <end position="264"/>
    </location>
</feature>
<sequence>MTPELAADIERADQLKGQMSGTSGVAYAGGAASSHLQLHHAVGVRDLAVERIRVIDRSSPKERIRDKDRDGSNSRESPKTRERSQTVSSITSPLADPQGRGQERPSDFRGSPQYQSPMASPNERTAQYTQYIPDAYPSQQSPTGPVSRKPPPPNSVDVGSPRDTPPNPNKLSPPIHNRPPDRSLPVQEEPEEDVGHEHLDNNKHDYSRHTSPTPSPDIYAENGRYDDHDEDDVTLNDEADDNHHQSQSEDDSSGFTPRSPSTSLPERPPYANTYPANGDSQRTIRAKPRAGTTDQLGMRGFDPAMFENSTIQSLRGSQDIQQNGSRQVQPSRSPPQVQAAPQPQQYRQTHQEQIQQQQYIASARQNGVNHIAEQQYIHYGSSSLPSHLPGLDELHSSLDNPTSSYLQSFLQSPRMRPGAPIPPTPHSQTAAPSPSPAISATPSVMESRQVGSPYPYPFGHIRRTAVSATQAPSSSFDPNMNPSVVREQLALQMQIYALNNGLGSPSESAFSPTSTPYPGTNYNPWAFVHQAARPGDSNMSMRSSPSHEPLPLPMPPLRGGRTARRKESSGLRNQVNPPRRRVKPPPRVESTQPRDTSPEPSSGSGEETAGEDLLVAQYMPNETKWTKDAIEVEEEEEDGDWVDENEDEEEDLLQLEYHPTFIQRTDKRRRRWETRWDTLAQAFQSLDRETDSTMILLAAPSHSDKLHYLTSRSLRRDAALSSSKAMGRLKGSFSQIAAQRKVSRTDRTSLLDKLSNASNGSPSGSGSTLAGESREEDLRQALTTALASLGAMGSIYEKRESRWREEMRKLSEDREHVELLLRQALGSGLVNGHDTHLEQNS</sequence>
<feature type="compositionally biased region" description="Basic and acidic residues" evidence="1">
    <location>
        <begin position="56"/>
        <end position="84"/>
    </location>
</feature>
<feature type="compositionally biased region" description="Acidic residues" evidence="1">
    <location>
        <begin position="228"/>
        <end position="240"/>
    </location>
</feature>
<feature type="region of interest" description="Disordered" evidence="1">
    <location>
        <begin position="534"/>
        <end position="610"/>
    </location>
</feature>
<comment type="caution">
    <text evidence="2">The sequence shown here is derived from an EMBL/GenBank/DDBJ whole genome shotgun (WGS) entry which is preliminary data.</text>
</comment>
<protein>
    <submittedName>
        <fullName evidence="2">Uncharacterized protein</fullName>
    </submittedName>
</protein>
<accession>A0AAW0GUT7</accession>
<keyword evidence="3" id="KW-1185">Reference proteome</keyword>
<feature type="compositionally biased region" description="Low complexity" evidence="1">
    <location>
        <begin position="755"/>
        <end position="767"/>
    </location>
</feature>
<dbReference type="Proteomes" id="UP001385951">
    <property type="component" value="Unassembled WGS sequence"/>
</dbReference>
<feature type="compositionally biased region" description="Polar residues" evidence="1">
    <location>
        <begin position="274"/>
        <end position="283"/>
    </location>
</feature>
<gene>
    <name evidence="2" type="ORF">QCA50_001205</name>
</gene>
<evidence type="ECO:0000313" key="2">
    <source>
        <dbReference type="EMBL" id="KAK7696547.1"/>
    </source>
</evidence>
<feature type="compositionally biased region" description="Low complexity" evidence="1">
    <location>
        <begin position="326"/>
        <end position="356"/>
    </location>
</feature>
<name>A0AAW0GUT7_9APHY</name>
<feature type="region of interest" description="Disordered" evidence="1">
    <location>
        <begin position="410"/>
        <end position="448"/>
    </location>
</feature>
<feature type="compositionally biased region" description="Polar residues" evidence="1">
    <location>
        <begin position="112"/>
        <end position="130"/>
    </location>
</feature>
<feature type="compositionally biased region" description="Low complexity" evidence="1">
    <location>
        <begin position="426"/>
        <end position="443"/>
    </location>
</feature>
<dbReference type="EMBL" id="JASBNA010000001">
    <property type="protein sequence ID" value="KAK7696547.1"/>
    <property type="molecule type" value="Genomic_DNA"/>
</dbReference>
<feature type="compositionally biased region" description="Basic and acidic residues" evidence="1">
    <location>
        <begin position="193"/>
        <end position="208"/>
    </location>
</feature>
<evidence type="ECO:0000256" key="1">
    <source>
        <dbReference type="SAM" id="MobiDB-lite"/>
    </source>
</evidence>
<organism evidence="2 3">
    <name type="scientific">Cerrena zonata</name>
    <dbReference type="NCBI Taxonomy" id="2478898"/>
    <lineage>
        <taxon>Eukaryota</taxon>
        <taxon>Fungi</taxon>
        <taxon>Dikarya</taxon>
        <taxon>Basidiomycota</taxon>
        <taxon>Agaricomycotina</taxon>
        <taxon>Agaricomycetes</taxon>
        <taxon>Polyporales</taxon>
        <taxon>Cerrenaceae</taxon>
        <taxon>Cerrena</taxon>
    </lineage>
</organism>
<reference evidence="2 3" key="1">
    <citation type="submission" date="2022-09" db="EMBL/GenBank/DDBJ databases">
        <authorList>
            <person name="Palmer J.M."/>
        </authorList>
    </citation>
    <scope>NUCLEOTIDE SEQUENCE [LARGE SCALE GENOMIC DNA]</scope>
    <source>
        <strain evidence="2 3">DSM 7382</strain>
    </source>
</reference>
<dbReference type="AlphaFoldDB" id="A0AAW0GUT7"/>
<feature type="compositionally biased region" description="Low complexity" evidence="1">
    <location>
        <begin position="598"/>
        <end position="607"/>
    </location>
</feature>
<feature type="region of interest" description="Disordered" evidence="1">
    <location>
        <begin position="56"/>
        <end position="356"/>
    </location>
</feature>
<feature type="region of interest" description="Disordered" evidence="1">
    <location>
        <begin position="752"/>
        <end position="775"/>
    </location>
</feature>
<feature type="compositionally biased region" description="Polar residues" evidence="1">
    <location>
        <begin position="307"/>
        <end position="325"/>
    </location>
</feature>
<evidence type="ECO:0000313" key="3">
    <source>
        <dbReference type="Proteomes" id="UP001385951"/>
    </source>
</evidence>
<proteinExistence type="predicted"/>